<name>A0A2S9XUX2_9BACT</name>
<feature type="domain" description="N-acetyltransferase" evidence="1">
    <location>
        <begin position="10"/>
        <end position="167"/>
    </location>
</feature>
<keyword evidence="2" id="KW-0418">Kinase</keyword>
<evidence type="ECO:0000259" key="1">
    <source>
        <dbReference type="PROSITE" id="PS51186"/>
    </source>
</evidence>
<dbReference type="Gene3D" id="3.40.630.30">
    <property type="match status" value="1"/>
</dbReference>
<dbReference type="Pfam" id="PF13302">
    <property type="entry name" value="Acetyltransf_3"/>
    <property type="match status" value="1"/>
</dbReference>
<dbReference type="Proteomes" id="UP000237968">
    <property type="component" value="Unassembled WGS sequence"/>
</dbReference>
<dbReference type="PROSITE" id="PS51186">
    <property type="entry name" value="GNAT"/>
    <property type="match status" value="1"/>
</dbReference>
<accession>A0A2S9XUX2</accession>
<comment type="caution">
    <text evidence="2">The sequence shown here is derived from an EMBL/GenBank/DDBJ whole genome shotgun (WGS) entry which is preliminary data.</text>
</comment>
<sequence>MYQTFETPRMWLRPVEEADLDELVALDADPEVMRYISGGQPNPRSVYERELLPRMRAWVGRPFGYFSAFAGSEAGAFLGWFHLRPSVFDDQILELGYRLRREVWGRGLATEGSRVLLEHAFTTLGQTAVDACAMPENAASIAVMRRCGMQYLGMFTHPRVNMELARYIVRRDS</sequence>
<protein>
    <submittedName>
        <fullName evidence="2">Anhydro-N-acetylmuramic acid kinase</fullName>
    </submittedName>
</protein>
<evidence type="ECO:0000313" key="2">
    <source>
        <dbReference type="EMBL" id="PRP96511.1"/>
    </source>
</evidence>
<dbReference type="EMBL" id="PVNK01000165">
    <property type="protein sequence ID" value="PRP96511.1"/>
    <property type="molecule type" value="Genomic_DNA"/>
</dbReference>
<organism evidence="2 3">
    <name type="scientific">Enhygromyxa salina</name>
    <dbReference type="NCBI Taxonomy" id="215803"/>
    <lineage>
        <taxon>Bacteria</taxon>
        <taxon>Pseudomonadati</taxon>
        <taxon>Myxococcota</taxon>
        <taxon>Polyangia</taxon>
        <taxon>Nannocystales</taxon>
        <taxon>Nannocystaceae</taxon>
        <taxon>Enhygromyxa</taxon>
    </lineage>
</organism>
<dbReference type="RefSeq" id="WP_106392932.1">
    <property type="nucleotide sequence ID" value="NZ_PVNK01000165.1"/>
</dbReference>
<dbReference type="SUPFAM" id="SSF55729">
    <property type="entry name" value="Acyl-CoA N-acyltransferases (Nat)"/>
    <property type="match status" value="1"/>
</dbReference>
<dbReference type="InterPro" id="IPR000182">
    <property type="entry name" value="GNAT_dom"/>
</dbReference>
<keyword evidence="3" id="KW-1185">Reference proteome</keyword>
<keyword evidence="2" id="KW-0808">Transferase</keyword>
<dbReference type="InterPro" id="IPR016181">
    <property type="entry name" value="Acyl_CoA_acyltransferase"/>
</dbReference>
<dbReference type="GO" id="GO:0016747">
    <property type="term" value="F:acyltransferase activity, transferring groups other than amino-acyl groups"/>
    <property type="evidence" value="ECO:0007669"/>
    <property type="project" value="InterPro"/>
</dbReference>
<reference evidence="2 3" key="1">
    <citation type="submission" date="2018-03" db="EMBL/GenBank/DDBJ databases">
        <title>Draft Genome Sequences of the Obligatory Marine Myxobacteria Enhygromyxa salina SWB005.</title>
        <authorList>
            <person name="Poehlein A."/>
            <person name="Moghaddam J.A."/>
            <person name="Harms H."/>
            <person name="Alanjari M."/>
            <person name="Koenig G.M."/>
            <person name="Daniel R."/>
            <person name="Schaeberle T.F."/>
        </authorList>
    </citation>
    <scope>NUCLEOTIDE SEQUENCE [LARGE SCALE GENOMIC DNA]</scope>
    <source>
        <strain evidence="2 3">SWB005</strain>
    </source>
</reference>
<dbReference type="PANTHER" id="PTHR43792:SF1">
    <property type="entry name" value="N-ACETYLTRANSFERASE DOMAIN-CONTAINING PROTEIN"/>
    <property type="match status" value="1"/>
</dbReference>
<proteinExistence type="predicted"/>
<dbReference type="AlphaFoldDB" id="A0A2S9XUX2"/>
<dbReference type="PANTHER" id="PTHR43792">
    <property type="entry name" value="GNAT FAMILY, PUTATIVE (AFU_ORTHOLOGUE AFUA_3G00765)-RELATED-RELATED"/>
    <property type="match status" value="1"/>
</dbReference>
<evidence type="ECO:0000313" key="3">
    <source>
        <dbReference type="Proteomes" id="UP000237968"/>
    </source>
</evidence>
<gene>
    <name evidence="2" type="ORF">ENSA5_35870</name>
</gene>
<dbReference type="GO" id="GO:0016301">
    <property type="term" value="F:kinase activity"/>
    <property type="evidence" value="ECO:0007669"/>
    <property type="project" value="UniProtKB-KW"/>
</dbReference>
<dbReference type="OrthoDB" id="6293260at2"/>
<dbReference type="InterPro" id="IPR051531">
    <property type="entry name" value="N-acetyltransferase"/>
</dbReference>